<dbReference type="Pfam" id="PF07569">
    <property type="entry name" value="Hira"/>
    <property type="match status" value="1"/>
</dbReference>
<dbReference type="PANTHER" id="PTHR13831:SF0">
    <property type="entry name" value="PROTEIN HIRA"/>
    <property type="match status" value="1"/>
</dbReference>
<keyword evidence="5 11" id="KW-0677">Repeat</keyword>
<dbReference type="InterPro" id="IPR055410">
    <property type="entry name" value="Beta-prop_CAF1B_HIR1"/>
</dbReference>
<dbReference type="GO" id="GO:0005634">
    <property type="term" value="C:nucleus"/>
    <property type="evidence" value="ECO:0007669"/>
    <property type="project" value="UniProtKB-SubCell"/>
</dbReference>
<dbReference type="SMART" id="SM00320">
    <property type="entry name" value="WD40"/>
    <property type="match status" value="7"/>
</dbReference>
<protein>
    <recommendedName>
        <fullName evidence="11">Protein HIR</fullName>
    </recommendedName>
</protein>
<feature type="region of interest" description="Disordered" evidence="12">
    <location>
        <begin position="292"/>
        <end position="323"/>
    </location>
</feature>
<keyword evidence="7 11" id="KW-0805">Transcription regulation</keyword>
<evidence type="ECO:0000256" key="4">
    <source>
        <dbReference type="ARBA" id="ARBA00022574"/>
    </source>
</evidence>
<organism evidence="15 16">
    <name type="scientific">Eremothecium sinecaudum</name>
    <dbReference type="NCBI Taxonomy" id="45286"/>
    <lineage>
        <taxon>Eukaryota</taxon>
        <taxon>Fungi</taxon>
        <taxon>Dikarya</taxon>
        <taxon>Ascomycota</taxon>
        <taxon>Saccharomycotina</taxon>
        <taxon>Saccharomycetes</taxon>
        <taxon>Saccharomycetales</taxon>
        <taxon>Saccharomycetaceae</taxon>
        <taxon>Eremothecium</taxon>
    </lineage>
</organism>
<dbReference type="InterPro" id="IPR011494">
    <property type="entry name" value="HIRA-like_C"/>
</dbReference>
<dbReference type="SUPFAM" id="SSF50978">
    <property type="entry name" value="WD40 repeat-like"/>
    <property type="match status" value="2"/>
</dbReference>
<evidence type="ECO:0000256" key="1">
    <source>
        <dbReference type="ARBA" id="ARBA00004123"/>
    </source>
</evidence>
<evidence type="ECO:0000256" key="6">
    <source>
        <dbReference type="ARBA" id="ARBA00022853"/>
    </source>
</evidence>
<keyword evidence="6 11" id="KW-0156">Chromatin regulator</keyword>
<evidence type="ECO:0000256" key="12">
    <source>
        <dbReference type="SAM" id="MobiDB-lite"/>
    </source>
</evidence>
<dbReference type="GO" id="GO:0006351">
    <property type="term" value="P:DNA-templated transcription"/>
    <property type="evidence" value="ECO:0007669"/>
    <property type="project" value="InterPro"/>
</dbReference>
<feature type="repeat" description="WD" evidence="10">
    <location>
        <begin position="73"/>
        <end position="114"/>
    </location>
</feature>
<dbReference type="InterPro" id="IPR001680">
    <property type="entry name" value="WD40_rpt"/>
</dbReference>
<dbReference type="GO" id="GO:0031491">
    <property type="term" value="F:nucleosome binding"/>
    <property type="evidence" value="ECO:0007669"/>
    <property type="project" value="TreeGrafter"/>
</dbReference>
<dbReference type="PROSITE" id="PS50294">
    <property type="entry name" value="WD_REPEATS_REGION"/>
    <property type="match status" value="3"/>
</dbReference>
<accession>A0A0X8HVM7</accession>
<keyword evidence="4 10" id="KW-0853">WD repeat</keyword>
<dbReference type="GeneID" id="28725597"/>
<feature type="repeat" description="WD" evidence="10">
    <location>
        <begin position="20"/>
        <end position="48"/>
    </location>
</feature>
<evidence type="ECO:0000259" key="13">
    <source>
        <dbReference type="Pfam" id="PF07569"/>
    </source>
</evidence>
<dbReference type="GO" id="GO:0000417">
    <property type="term" value="C:HIR complex"/>
    <property type="evidence" value="ECO:0007669"/>
    <property type="project" value="UniProtKB-ARBA"/>
</dbReference>
<evidence type="ECO:0000256" key="7">
    <source>
        <dbReference type="ARBA" id="ARBA00023015"/>
    </source>
</evidence>
<dbReference type="PANTHER" id="PTHR13831">
    <property type="entry name" value="MEMBER OF THE HIR1 FAMILY OF WD-REPEAT PROTEINS"/>
    <property type="match status" value="1"/>
</dbReference>
<dbReference type="InterPro" id="IPR031120">
    <property type="entry name" value="HIR1-like"/>
</dbReference>
<dbReference type="InterPro" id="IPR036322">
    <property type="entry name" value="WD40_repeat_dom_sf"/>
</dbReference>
<dbReference type="Gene3D" id="2.130.10.10">
    <property type="entry name" value="YVTN repeat-like/Quinoprotein amine dehydrogenase"/>
    <property type="match status" value="2"/>
</dbReference>
<dbReference type="GO" id="GO:0006355">
    <property type="term" value="P:regulation of DNA-templated transcription"/>
    <property type="evidence" value="ECO:0007669"/>
    <property type="project" value="InterPro"/>
</dbReference>
<comment type="similarity">
    <text evidence="2 11">Belongs to the WD repeat HIR1 family.</text>
</comment>
<dbReference type="EMBL" id="CP014247">
    <property type="protein sequence ID" value="AMD22253.1"/>
    <property type="molecule type" value="Genomic_DNA"/>
</dbReference>
<evidence type="ECO:0000256" key="8">
    <source>
        <dbReference type="ARBA" id="ARBA00023163"/>
    </source>
</evidence>
<evidence type="ECO:0000256" key="9">
    <source>
        <dbReference type="ARBA" id="ARBA00023242"/>
    </source>
</evidence>
<evidence type="ECO:0000256" key="11">
    <source>
        <dbReference type="RuleBase" id="RU364014"/>
    </source>
</evidence>
<dbReference type="InterPro" id="IPR015943">
    <property type="entry name" value="WD40/YVTN_repeat-like_dom_sf"/>
</dbReference>
<dbReference type="OrthoDB" id="1741719at2759"/>
<evidence type="ECO:0000256" key="2">
    <source>
        <dbReference type="ARBA" id="ARBA00007306"/>
    </source>
</evidence>
<dbReference type="CDD" id="cd00200">
    <property type="entry name" value="WD40"/>
    <property type="match status" value="1"/>
</dbReference>
<keyword evidence="9 11" id="KW-0539">Nucleus</keyword>
<dbReference type="GO" id="GO:0034728">
    <property type="term" value="P:nucleosome organization"/>
    <property type="evidence" value="ECO:0007669"/>
    <property type="project" value="UniProtKB-ARBA"/>
</dbReference>
<keyword evidence="3 11" id="KW-0678">Repressor</keyword>
<keyword evidence="16" id="KW-1185">Reference proteome</keyword>
<dbReference type="STRING" id="45286.A0A0X8HVM7"/>
<feature type="repeat" description="WD" evidence="10">
    <location>
        <begin position="172"/>
        <end position="213"/>
    </location>
</feature>
<dbReference type="RefSeq" id="XP_017989249.1">
    <property type="nucleotide sequence ID" value="XM_018133588.1"/>
</dbReference>
<dbReference type="AlphaFoldDB" id="A0A0X8HVM7"/>
<dbReference type="GO" id="GO:0000785">
    <property type="term" value="C:chromatin"/>
    <property type="evidence" value="ECO:0007669"/>
    <property type="project" value="TreeGrafter"/>
</dbReference>
<evidence type="ECO:0000259" key="14">
    <source>
        <dbReference type="Pfam" id="PF24105"/>
    </source>
</evidence>
<name>A0A0X8HVM7_9SACH</name>
<dbReference type="Pfam" id="PF24105">
    <property type="entry name" value="Beta-prop_CAF1B_HIR1"/>
    <property type="match status" value="1"/>
</dbReference>
<proteinExistence type="inferred from homology"/>
<gene>
    <name evidence="15" type="ORF">AW171_hschr74278</name>
</gene>
<keyword evidence="8 11" id="KW-0804">Transcription</keyword>
<comment type="function">
    <text evidence="11">Required for replication-independent chromatin assembly and for the periodic repression of histone gene transcription during the cell cycle.</text>
</comment>
<feature type="compositionally biased region" description="Basic and acidic residues" evidence="12">
    <location>
        <begin position="292"/>
        <end position="308"/>
    </location>
</feature>
<reference evidence="15 16" key="1">
    <citation type="submission" date="2016-01" db="EMBL/GenBank/DDBJ databases">
        <title>Genome sequence of the yeast Holleya sinecauda.</title>
        <authorList>
            <person name="Dietrich F.S."/>
        </authorList>
    </citation>
    <scope>NUCLEOTIDE SEQUENCE [LARGE SCALE GENOMIC DNA]</scope>
    <source>
        <strain evidence="15 16">ATCC 58844</strain>
    </source>
</reference>
<sequence length="826" mass="93074">MKVLKLPWLTHQEGQRKYEIYTIDLSADGERAATGGLDGKIRIWSVSNILQFAKPKDEWPAINEQIKKPLASMNRHTGSVTALKFSPDGKYLASGSDDKILLIWEREEGTIQHMFGSDNELEHWNVRRRLVAHDNDIQEICWAPDLSILVSVGLDRSIIVWNGATFEKIKRFDVHQSHVKGVVFDPANKYFATASDDRTVKIFRYHKGADLSFTIEHIITEPFLSSPLTTYFRRLSWSPDGQHIAVPNATNGPVSTVAIISRGSWDTSVSLVGHDQPTEVACFNPRLFEHVEDGDDHQHSSSEGKEEPGSEAGNDKKRKHTDDRVDSVIATAGQDKTVAIWNTNKARPLVVAYDIATKSITDMSWTADGGTLFLTSLDSQIIVLVFEANELGNMIPLKQNVEHLYRYGADKDSVVFPESVMQLRLEDEARKTKKPEIKTTELLESRIGTVAKPNVLAARPKEPTKIQPSQVSTIAPTKKLTHMNKVVVQNGKKRVVPTLISGGYSPVTVTFESRAAEIDPSFADKNKPAKTEQHVLKGKISKSAYPIPRLGVHTLIMGVRERDQERFYVDEQSGSNIDDLLEEEEEAPEHKLTLNAKTSIEKIWKDEPSTRYLEYPGCLPDADVVVCECGDIDDLYVLEIRNGVERAIQFDREALFDNPTRILGYYKGERTLEAFIPDVIISCIGSRKCKCWALATANGAIYFYSSNGQLKIPQVFIGHKIIKFSTCEEYLIALTESYLFYVWDLEKMKLIFKEISALPVLLQEPAIANRSRPTKRIQDFSFQPDMFKLTVLLTDGISYIWENDLGCWTEPTNQEKKNDLATNGLE</sequence>
<dbReference type="PROSITE" id="PS50082">
    <property type="entry name" value="WD_REPEATS_2"/>
    <property type="match status" value="4"/>
</dbReference>
<evidence type="ECO:0000313" key="16">
    <source>
        <dbReference type="Proteomes" id="UP000243052"/>
    </source>
</evidence>
<evidence type="ECO:0000256" key="10">
    <source>
        <dbReference type="PROSITE-ProRule" id="PRU00221"/>
    </source>
</evidence>
<comment type="subcellular location">
    <subcellularLocation>
        <location evidence="1 11">Nucleus</location>
    </subcellularLocation>
</comment>
<feature type="domain" description="Protein HIRA-like C-terminal" evidence="13">
    <location>
        <begin position="710"/>
        <end position="809"/>
    </location>
</feature>
<evidence type="ECO:0000256" key="5">
    <source>
        <dbReference type="ARBA" id="ARBA00022737"/>
    </source>
</evidence>
<evidence type="ECO:0000313" key="15">
    <source>
        <dbReference type="EMBL" id="AMD22253.1"/>
    </source>
</evidence>
<feature type="domain" description="CAF1B/HIR1 beta-propeller" evidence="14">
    <location>
        <begin position="29"/>
        <end position="391"/>
    </location>
</feature>
<evidence type="ECO:0000256" key="3">
    <source>
        <dbReference type="ARBA" id="ARBA00022491"/>
    </source>
</evidence>
<dbReference type="FunFam" id="2.130.10.10:FF:000290">
    <property type="entry name" value="Protein HIR"/>
    <property type="match status" value="1"/>
</dbReference>
<dbReference type="Proteomes" id="UP000243052">
    <property type="component" value="Chromosome vii"/>
</dbReference>
<feature type="repeat" description="WD" evidence="10">
    <location>
        <begin position="130"/>
        <end position="171"/>
    </location>
</feature>
<dbReference type="FunFam" id="2.130.10.10:FF:001073">
    <property type="entry name" value="Protein HIR"/>
    <property type="match status" value="1"/>
</dbReference>